<dbReference type="GO" id="GO:0000932">
    <property type="term" value="C:P-body"/>
    <property type="evidence" value="ECO:0007669"/>
    <property type="project" value="UniProtKB-SubCell"/>
</dbReference>
<evidence type="ECO:0000256" key="5">
    <source>
        <dbReference type="SAM" id="MobiDB-lite"/>
    </source>
</evidence>
<organism evidence="8">
    <name type="scientific">Timema shepardi</name>
    <name type="common">Walking stick</name>
    <dbReference type="NCBI Taxonomy" id="629360"/>
    <lineage>
        <taxon>Eukaryota</taxon>
        <taxon>Metazoa</taxon>
        <taxon>Ecdysozoa</taxon>
        <taxon>Arthropoda</taxon>
        <taxon>Hexapoda</taxon>
        <taxon>Insecta</taxon>
        <taxon>Pterygota</taxon>
        <taxon>Neoptera</taxon>
        <taxon>Polyneoptera</taxon>
        <taxon>Phasmatodea</taxon>
        <taxon>Timematodea</taxon>
        <taxon>Timematoidea</taxon>
        <taxon>Timematidae</taxon>
        <taxon>Timema</taxon>
    </lineage>
</organism>
<dbReference type="InterPro" id="IPR025609">
    <property type="entry name" value="Lsm14-like_N"/>
</dbReference>
<comment type="subcellular location">
    <subcellularLocation>
        <location evidence="1">Cytoplasm</location>
        <location evidence="1">P-body</location>
    </subcellularLocation>
</comment>
<name>A0A7R9AUH8_TIMSH</name>
<feature type="domain" description="DFDF" evidence="7">
    <location>
        <begin position="150"/>
        <end position="186"/>
    </location>
</feature>
<dbReference type="Pfam" id="PF03853">
    <property type="entry name" value="YjeF_N"/>
    <property type="match status" value="1"/>
</dbReference>
<dbReference type="Pfam" id="PF12701">
    <property type="entry name" value="LSM14"/>
    <property type="match status" value="1"/>
</dbReference>
<sequence length="478" mass="52513">MADNWLGCNVSVNCGPFRGVYQGQIINVDGKGQTITIKKVFKDGVPHPSSEVVLQAQDIVELNIIKCGGDTAEEPQSSIVAVKKPVPKRPTRSVSETLTTNKGFQLRESPRRTNDNESTGRPNGVGEGSRTPSKKDRNRQKWTERDEACFGSSINNILGHEFDFEKNLALFNKQAVYDEINASQRPDIVKHADQGRRITKYRHDENVIASAPAMYRQIIVPAPDSKEYVTDDGLVIPSITPELRNQLFIVAKTFGLTDERQTELMGRAATEIALQLLGGGGFKTQTQLTLVIFSRLNPHNVHQWPTVVVLCGSHRQGAVGVNCARQLASHGVNTVVFLLSPHRLSLQMKHELSLYRLTNNKLFTTVHELPSISVDLIVSALLDSEGNGAEQPWYSPAAAWTNESRAAVLALDPPAGGTPGVDTKFSLLPILPLAHSLESGKLYLCNLACPQQVFFQVGIKYTSPFGPKFVIPLHPNDT</sequence>
<dbReference type="SMART" id="SM01199">
    <property type="entry name" value="FDF"/>
    <property type="match status" value="1"/>
</dbReference>
<dbReference type="InterPro" id="IPR034107">
    <property type="entry name" value="Lsm16_N"/>
</dbReference>
<dbReference type="CDD" id="cd01737">
    <property type="entry name" value="LSm16_N"/>
    <property type="match status" value="1"/>
</dbReference>
<dbReference type="Pfam" id="PF09532">
    <property type="entry name" value="FDF"/>
    <property type="match status" value="1"/>
</dbReference>
<reference evidence="8" key="1">
    <citation type="submission" date="2020-11" db="EMBL/GenBank/DDBJ databases">
        <authorList>
            <person name="Tran Van P."/>
        </authorList>
    </citation>
    <scope>NUCLEOTIDE SEQUENCE</scope>
</reference>
<dbReference type="InterPro" id="IPR019050">
    <property type="entry name" value="FDF_dom"/>
</dbReference>
<proteinExistence type="inferred from homology"/>
<dbReference type="GO" id="GO:0033962">
    <property type="term" value="P:P-body assembly"/>
    <property type="evidence" value="ECO:0007669"/>
    <property type="project" value="TreeGrafter"/>
</dbReference>
<evidence type="ECO:0000256" key="2">
    <source>
        <dbReference type="ARBA" id="ARBA00006610"/>
    </source>
</evidence>
<evidence type="ECO:0000259" key="7">
    <source>
        <dbReference type="PROSITE" id="PS51512"/>
    </source>
</evidence>
<dbReference type="AlphaFoldDB" id="A0A7R9AUH8"/>
<feature type="region of interest" description="Disordered" evidence="5">
    <location>
        <begin position="84"/>
        <end position="144"/>
    </location>
</feature>
<dbReference type="SUPFAM" id="SSF64153">
    <property type="entry name" value="YjeF N-terminal domain-like"/>
    <property type="match status" value="1"/>
</dbReference>
<evidence type="ECO:0000313" key="8">
    <source>
        <dbReference type="EMBL" id="CAD7259762.1"/>
    </source>
</evidence>
<dbReference type="PROSITE" id="PS51385">
    <property type="entry name" value="YJEF_N"/>
    <property type="match status" value="1"/>
</dbReference>
<feature type="domain" description="YjeF N-terminal" evidence="6">
    <location>
        <begin position="243"/>
        <end position="455"/>
    </location>
</feature>
<dbReference type="SMART" id="SM01271">
    <property type="entry name" value="LSM14"/>
    <property type="match status" value="1"/>
</dbReference>
<dbReference type="GO" id="GO:0031087">
    <property type="term" value="P:deadenylation-independent decapping of nuclear-transcribed mRNA"/>
    <property type="evidence" value="ECO:0007669"/>
    <property type="project" value="InterPro"/>
</dbReference>
<feature type="compositionally biased region" description="Basic and acidic residues" evidence="5">
    <location>
        <begin position="133"/>
        <end position="144"/>
    </location>
</feature>
<evidence type="ECO:0000256" key="3">
    <source>
        <dbReference type="ARBA" id="ARBA00015797"/>
    </source>
</evidence>
<dbReference type="PROSITE" id="PS51512">
    <property type="entry name" value="DFDF"/>
    <property type="match status" value="1"/>
</dbReference>
<dbReference type="PANTHER" id="PTHR13612">
    <property type="entry name" value="ENHANCER OF MRNA-DECAPPING PROTEIN 3"/>
    <property type="match status" value="1"/>
</dbReference>
<dbReference type="Gene3D" id="3.40.50.10260">
    <property type="entry name" value="YjeF N-terminal domain"/>
    <property type="match status" value="1"/>
</dbReference>
<comment type="similarity">
    <text evidence="2">Belongs to the EDC3 family.</text>
</comment>
<dbReference type="InterPro" id="IPR025762">
    <property type="entry name" value="DFDF"/>
</dbReference>
<dbReference type="InterPro" id="IPR036652">
    <property type="entry name" value="YjeF_N_dom_sf"/>
</dbReference>
<keyword evidence="4" id="KW-0963">Cytoplasm</keyword>
<evidence type="ECO:0000256" key="1">
    <source>
        <dbReference type="ARBA" id="ARBA00004201"/>
    </source>
</evidence>
<feature type="compositionally biased region" description="Polar residues" evidence="5">
    <location>
        <begin position="92"/>
        <end position="103"/>
    </location>
</feature>
<dbReference type="GO" id="GO:0003729">
    <property type="term" value="F:mRNA binding"/>
    <property type="evidence" value="ECO:0007669"/>
    <property type="project" value="InterPro"/>
</dbReference>
<dbReference type="PANTHER" id="PTHR13612:SF0">
    <property type="entry name" value="ENHANCER OF MRNA-DECAPPING PROTEIN 3"/>
    <property type="match status" value="1"/>
</dbReference>
<protein>
    <recommendedName>
        <fullName evidence="3">Enhancer of mRNA-decapping protein 3</fullName>
    </recommendedName>
</protein>
<evidence type="ECO:0000256" key="4">
    <source>
        <dbReference type="ARBA" id="ARBA00022490"/>
    </source>
</evidence>
<dbReference type="Gene3D" id="2.30.30.100">
    <property type="match status" value="1"/>
</dbReference>
<accession>A0A7R9AUH8</accession>
<evidence type="ECO:0000259" key="6">
    <source>
        <dbReference type="PROSITE" id="PS51385"/>
    </source>
</evidence>
<dbReference type="InterPro" id="IPR004443">
    <property type="entry name" value="YjeF_N_dom"/>
</dbReference>
<dbReference type="EMBL" id="OC001370">
    <property type="protein sequence ID" value="CAD7259762.1"/>
    <property type="molecule type" value="Genomic_DNA"/>
</dbReference>
<gene>
    <name evidence="8" type="ORF">TSIB3V08_LOCUS3960</name>
</gene>